<feature type="region of interest" description="Disordered" evidence="1">
    <location>
        <begin position="31"/>
        <end position="129"/>
    </location>
</feature>
<feature type="compositionally biased region" description="Polar residues" evidence="1">
    <location>
        <begin position="67"/>
        <end position="88"/>
    </location>
</feature>
<protein>
    <recommendedName>
        <fullName evidence="2">Retrotransposon gag domain-containing protein</fullName>
    </recommendedName>
</protein>
<dbReference type="PANTHER" id="PTHR33223:SF10">
    <property type="entry name" value="AMINOTRANSFERASE-LIKE PLANT MOBILE DOMAIN-CONTAINING PROTEIN"/>
    <property type="match status" value="1"/>
</dbReference>
<dbReference type="Proteomes" id="UP000596660">
    <property type="component" value="Unplaced"/>
</dbReference>
<organism evidence="3 4">
    <name type="scientific">Chenopodium quinoa</name>
    <name type="common">Quinoa</name>
    <dbReference type="NCBI Taxonomy" id="63459"/>
    <lineage>
        <taxon>Eukaryota</taxon>
        <taxon>Viridiplantae</taxon>
        <taxon>Streptophyta</taxon>
        <taxon>Embryophyta</taxon>
        <taxon>Tracheophyta</taxon>
        <taxon>Spermatophyta</taxon>
        <taxon>Magnoliopsida</taxon>
        <taxon>eudicotyledons</taxon>
        <taxon>Gunneridae</taxon>
        <taxon>Pentapetalae</taxon>
        <taxon>Caryophyllales</taxon>
        <taxon>Chenopodiaceae</taxon>
        <taxon>Chenopodioideae</taxon>
        <taxon>Atripliceae</taxon>
        <taxon>Chenopodium</taxon>
    </lineage>
</organism>
<evidence type="ECO:0000313" key="4">
    <source>
        <dbReference type="Proteomes" id="UP000596660"/>
    </source>
</evidence>
<dbReference type="Gramene" id="AUR62034883-RA">
    <property type="protein sequence ID" value="AUR62034883-RA:cds"/>
    <property type="gene ID" value="AUR62034883"/>
</dbReference>
<dbReference type="Pfam" id="PF03732">
    <property type="entry name" value="Retrotrans_gag"/>
    <property type="match status" value="1"/>
</dbReference>
<evidence type="ECO:0000259" key="2">
    <source>
        <dbReference type="Pfam" id="PF03732"/>
    </source>
</evidence>
<dbReference type="EnsemblPlants" id="AUR62034883-RA">
    <property type="protein sequence ID" value="AUR62034883-RA:cds"/>
    <property type="gene ID" value="AUR62034883"/>
</dbReference>
<reference evidence="3" key="1">
    <citation type="journal article" date="2017" name="Nature">
        <title>The genome of Chenopodium quinoa.</title>
        <authorList>
            <person name="Jarvis D.E."/>
            <person name="Ho Y.S."/>
            <person name="Lightfoot D.J."/>
            <person name="Schmoeckel S.M."/>
            <person name="Li B."/>
            <person name="Borm T.J.A."/>
            <person name="Ohyanagi H."/>
            <person name="Mineta K."/>
            <person name="Michell C.T."/>
            <person name="Saber N."/>
            <person name="Kharbatia N.M."/>
            <person name="Rupper R.R."/>
            <person name="Sharp A.R."/>
            <person name="Dally N."/>
            <person name="Boughton B.A."/>
            <person name="Woo Y.H."/>
            <person name="Gao G."/>
            <person name="Schijlen E.G.W.M."/>
            <person name="Guo X."/>
            <person name="Momin A.A."/>
            <person name="Negrao S."/>
            <person name="Al-Babili S."/>
            <person name="Gehring C."/>
            <person name="Roessner U."/>
            <person name="Jung C."/>
            <person name="Murphy K."/>
            <person name="Arold S.T."/>
            <person name="Gojobori T."/>
            <person name="van der Linden C.G."/>
            <person name="van Loo E.N."/>
            <person name="Jellen E.N."/>
            <person name="Maughan P.J."/>
            <person name="Tester M."/>
        </authorList>
    </citation>
    <scope>NUCLEOTIDE SEQUENCE [LARGE SCALE GENOMIC DNA]</scope>
    <source>
        <strain evidence="3">cv. PI 614886</strain>
    </source>
</reference>
<dbReference type="AlphaFoldDB" id="A0A803MT92"/>
<evidence type="ECO:0000256" key="1">
    <source>
        <dbReference type="SAM" id="MobiDB-lite"/>
    </source>
</evidence>
<dbReference type="PANTHER" id="PTHR33223">
    <property type="entry name" value="CCHC-TYPE DOMAIN-CONTAINING PROTEIN"/>
    <property type="match status" value="1"/>
</dbReference>
<evidence type="ECO:0000313" key="3">
    <source>
        <dbReference type="EnsemblPlants" id="AUR62034883-RA:cds"/>
    </source>
</evidence>
<feature type="compositionally biased region" description="Low complexity" evidence="1">
    <location>
        <begin position="112"/>
        <end position="125"/>
    </location>
</feature>
<accession>A0A803MT92</accession>
<reference evidence="3" key="2">
    <citation type="submission" date="2021-03" db="UniProtKB">
        <authorList>
            <consortium name="EnsemblPlants"/>
        </authorList>
    </citation>
    <scope>IDENTIFICATION</scope>
</reference>
<sequence length="415" mass="46356">MNTNLALRSKAKKLVEILNDPGDVCERAQINENLEESPRALVNQGVGQGRQGNAPQPNPQPHVSHLYQASSRPQHQASRRSQPNQSPNPKVGDRYRDSMIHSAFSRPRGRPVRSVSKSPKNPSSSGRLGIVKNITPFSQEIMNTPISPKVKIPTLDPYDGKTDPTNHLNAYKAHMGVQIGCEASWCRFFPTTLKGIAYTWFNNLTTGSIRTFDMLATQFKKHFIAGSRQTKTSVHIMTDNVAFTALLFGLKSNKLKFEFVHDKVSTFSEAMELKGSLKLVRAHKGYLRSLEEPIYDIGTLSSTPKDPLMVFRDANVKNIQRSHDDPPMIHMKVANSKVKKILVDSGSLADIITWKCIEQMRFGRGDLTLMEKPLVGFGGQHVYPLGTIKLPVCLGEKKKRRSLVHTLLFVDTPLP</sequence>
<proteinExistence type="predicted"/>
<name>A0A803MT92_CHEQI</name>
<dbReference type="InterPro" id="IPR005162">
    <property type="entry name" value="Retrotrans_gag_dom"/>
</dbReference>
<feature type="domain" description="Retrotransposon gag" evidence="2">
    <location>
        <begin position="187"/>
        <end position="236"/>
    </location>
</feature>
<keyword evidence="4" id="KW-1185">Reference proteome</keyword>